<keyword evidence="3" id="KW-1185">Reference proteome</keyword>
<protein>
    <submittedName>
        <fullName evidence="2">Uncharacterized protein</fullName>
    </submittedName>
</protein>
<comment type="caution">
    <text evidence="2">The sequence shown here is derived from an EMBL/GenBank/DDBJ whole genome shotgun (WGS) entry which is preliminary data.</text>
</comment>
<evidence type="ECO:0000313" key="2">
    <source>
        <dbReference type="EMBL" id="KAG8061769.1"/>
    </source>
</evidence>
<gene>
    <name evidence="2" type="ORF">GUJ93_ZPchr0003g16640</name>
</gene>
<organism evidence="2 3">
    <name type="scientific">Zizania palustris</name>
    <name type="common">Northern wild rice</name>
    <dbReference type="NCBI Taxonomy" id="103762"/>
    <lineage>
        <taxon>Eukaryota</taxon>
        <taxon>Viridiplantae</taxon>
        <taxon>Streptophyta</taxon>
        <taxon>Embryophyta</taxon>
        <taxon>Tracheophyta</taxon>
        <taxon>Spermatophyta</taxon>
        <taxon>Magnoliopsida</taxon>
        <taxon>Liliopsida</taxon>
        <taxon>Poales</taxon>
        <taxon>Poaceae</taxon>
        <taxon>BOP clade</taxon>
        <taxon>Oryzoideae</taxon>
        <taxon>Oryzeae</taxon>
        <taxon>Zizaniinae</taxon>
        <taxon>Zizania</taxon>
    </lineage>
</organism>
<feature type="region of interest" description="Disordered" evidence="1">
    <location>
        <begin position="11"/>
        <end position="41"/>
    </location>
</feature>
<evidence type="ECO:0000256" key="1">
    <source>
        <dbReference type="SAM" id="MobiDB-lite"/>
    </source>
</evidence>
<reference evidence="2" key="1">
    <citation type="journal article" date="2021" name="bioRxiv">
        <title>Whole Genome Assembly and Annotation of Northern Wild Rice, Zizania palustris L., Supports a Whole Genome Duplication in the Zizania Genus.</title>
        <authorList>
            <person name="Haas M."/>
            <person name="Kono T."/>
            <person name="Macchietto M."/>
            <person name="Millas R."/>
            <person name="McGilp L."/>
            <person name="Shao M."/>
            <person name="Duquette J."/>
            <person name="Hirsch C.N."/>
            <person name="Kimball J."/>
        </authorList>
    </citation>
    <scope>NUCLEOTIDE SEQUENCE</scope>
    <source>
        <tissue evidence="2">Fresh leaf tissue</tissue>
    </source>
</reference>
<proteinExistence type="predicted"/>
<dbReference type="Proteomes" id="UP000729402">
    <property type="component" value="Unassembled WGS sequence"/>
</dbReference>
<dbReference type="EMBL" id="JAAALK010000286">
    <property type="protein sequence ID" value="KAG8061769.1"/>
    <property type="molecule type" value="Genomic_DNA"/>
</dbReference>
<name>A0A8J5S8R3_ZIZPA</name>
<accession>A0A8J5S8R3</accession>
<evidence type="ECO:0000313" key="3">
    <source>
        <dbReference type="Proteomes" id="UP000729402"/>
    </source>
</evidence>
<sequence>MCARGCGVLMRPPPLSIPSGVSAPPPPHEVPSAPPPPHEVPSATATHMCVRGCDDCHRGALFRGKCAHPYRTVLLWPSKGYEGEQRP</sequence>
<reference evidence="2" key="2">
    <citation type="submission" date="2021-02" db="EMBL/GenBank/DDBJ databases">
        <authorList>
            <person name="Kimball J.A."/>
            <person name="Haas M.W."/>
            <person name="Macchietto M."/>
            <person name="Kono T."/>
            <person name="Duquette J."/>
            <person name="Shao M."/>
        </authorList>
    </citation>
    <scope>NUCLEOTIDE SEQUENCE</scope>
    <source>
        <tissue evidence="2">Fresh leaf tissue</tissue>
    </source>
</reference>
<feature type="compositionally biased region" description="Pro residues" evidence="1">
    <location>
        <begin position="23"/>
        <end position="39"/>
    </location>
</feature>
<dbReference type="AlphaFoldDB" id="A0A8J5S8R3"/>